<name>A0ABU2AK90_9ACTN</name>
<feature type="region of interest" description="Disordered" evidence="1">
    <location>
        <begin position="146"/>
        <end position="181"/>
    </location>
</feature>
<protein>
    <submittedName>
        <fullName evidence="2">Type II secretory pathway pseudopilin PulG</fullName>
    </submittedName>
</protein>
<evidence type="ECO:0000313" key="3">
    <source>
        <dbReference type="Proteomes" id="UP001183604"/>
    </source>
</evidence>
<keyword evidence="3" id="KW-1185">Reference proteome</keyword>
<sequence length="230" mass="23690">MSAKVPRRRVVVAVAGIVLAALALVWTGFQTERQGAQIDALYEALTVEQQGVEDRGESPIAPPPEELIDDPDAEIPAGPPGPPGPSGPPGPGVSEDDLDAAVARHFEKYPYQGELSPAELAAAFAALLTEHPDAVNDQIYAAISTYLTENPPPPGPPGADGQDGADGADGAQGEPGRPPTKDEIRTEVEAYIEENGLPICPPDAPAGPLTVVTPGGPVDIIACIVPNQPE</sequence>
<comment type="caution">
    <text evidence="2">The sequence shown here is derived from an EMBL/GenBank/DDBJ whole genome shotgun (WGS) entry which is preliminary data.</text>
</comment>
<organism evidence="2 3">
    <name type="scientific">Glycomyces lechevalierae</name>
    <dbReference type="NCBI Taxonomy" id="256034"/>
    <lineage>
        <taxon>Bacteria</taxon>
        <taxon>Bacillati</taxon>
        <taxon>Actinomycetota</taxon>
        <taxon>Actinomycetes</taxon>
        <taxon>Glycomycetales</taxon>
        <taxon>Glycomycetaceae</taxon>
        <taxon>Glycomyces</taxon>
    </lineage>
</organism>
<feature type="compositionally biased region" description="Pro residues" evidence="1">
    <location>
        <begin position="77"/>
        <end position="91"/>
    </location>
</feature>
<proteinExistence type="predicted"/>
<reference evidence="2 3" key="1">
    <citation type="submission" date="2023-07" db="EMBL/GenBank/DDBJ databases">
        <title>Sequencing the genomes of 1000 actinobacteria strains.</title>
        <authorList>
            <person name="Klenk H.-P."/>
        </authorList>
    </citation>
    <scope>NUCLEOTIDE SEQUENCE [LARGE SCALE GENOMIC DNA]</scope>
    <source>
        <strain evidence="2 3">DSM 44724</strain>
    </source>
</reference>
<dbReference type="EMBL" id="JAVDYD010000001">
    <property type="protein sequence ID" value="MDR7336852.1"/>
    <property type="molecule type" value="Genomic_DNA"/>
</dbReference>
<feature type="region of interest" description="Disordered" evidence="1">
    <location>
        <begin position="49"/>
        <end position="96"/>
    </location>
</feature>
<dbReference type="RefSeq" id="WP_310283869.1">
    <property type="nucleotide sequence ID" value="NZ_BAAAOM010000002.1"/>
</dbReference>
<gene>
    <name evidence="2" type="ORF">J2S69_000571</name>
</gene>
<dbReference type="Proteomes" id="UP001183604">
    <property type="component" value="Unassembled WGS sequence"/>
</dbReference>
<evidence type="ECO:0000313" key="2">
    <source>
        <dbReference type="EMBL" id="MDR7336852.1"/>
    </source>
</evidence>
<evidence type="ECO:0000256" key="1">
    <source>
        <dbReference type="SAM" id="MobiDB-lite"/>
    </source>
</evidence>
<accession>A0ABU2AK90</accession>